<dbReference type="Gene3D" id="3.30.160.20">
    <property type="match status" value="1"/>
</dbReference>
<dbReference type="AlphaFoldDB" id="A0A926EMJ0"/>
<dbReference type="GO" id="GO:0005829">
    <property type="term" value="C:cytosol"/>
    <property type="evidence" value="ECO:0007669"/>
    <property type="project" value="UniProtKB-ARBA"/>
</dbReference>
<dbReference type="InterPro" id="IPR045853">
    <property type="entry name" value="Pep_chain_release_fac_I_sf"/>
</dbReference>
<evidence type="ECO:0000256" key="6">
    <source>
        <dbReference type="ARBA" id="ARBA00022917"/>
    </source>
</evidence>
<evidence type="ECO:0000256" key="4">
    <source>
        <dbReference type="ARBA" id="ARBA00022481"/>
    </source>
</evidence>
<dbReference type="SMART" id="SM00937">
    <property type="entry name" value="PCRF"/>
    <property type="match status" value="1"/>
</dbReference>
<dbReference type="FunFam" id="3.30.160.20:FF:000004">
    <property type="entry name" value="Peptide chain release factor 1"/>
    <property type="match status" value="1"/>
</dbReference>
<protein>
    <recommendedName>
        <fullName evidence="7 8">Peptide chain release factor 1</fullName>
        <shortName evidence="8">RF-1</shortName>
    </recommendedName>
</protein>
<organism evidence="11 12">
    <name type="scientific">Youxingia wuxianensis</name>
    <dbReference type="NCBI Taxonomy" id="2763678"/>
    <lineage>
        <taxon>Bacteria</taxon>
        <taxon>Bacillati</taxon>
        <taxon>Bacillota</taxon>
        <taxon>Clostridia</taxon>
        <taxon>Eubacteriales</taxon>
        <taxon>Oscillospiraceae</taxon>
        <taxon>Youxingia</taxon>
    </lineage>
</organism>
<comment type="similarity">
    <text evidence="3 8">Belongs to the prokaryotic/mitochondrial release factor family.</text>
</comment>
<gene>
    <name evidence="8 11" type="primary">prfA</name>
    <name evidence="11" type="ORF">H8705_02360</name>
</gene>
<evidence type="ECO:0000256" key="1">
    <source>
        <dbReference type="ARBA" id="ARBA00002986"/>
    </source>
</evidence>
<feature type="coiled-coil region" evidence="9">
    <location>
        <begin position="44"/>
        <end position="95"/>
    </location>
</feature>
<evidence type="ECO:0000256" key="7">
    <source>
        <dbReference type="ARBA" id="ARBA00050039"/>
    </source>
</evidence>
<keyword evidence="4 8" id="KW-0488">Methylation</keyword>
<dbReference type="PROSITE" id="PS00745">
    <property type="entry name" value="RF_PROK_I"/>
    <property type="match status" value="1"/>
</dbReference>
<keyword evidence="12" id="KW-1185">Reference proteome</keyword>
<comment type="function">
    <text evidence="1 8">Peptide chain release factor 1 directs the termination of translation in response to the peptide chain termination codons UAG and UAA.</text>
</comment>
<accession>A0A926EMJ0</accession>
<evidence type="ECO:0000256" key="9">
    <source>
        <dbReference type="SAM" id="Coils"/>
    </source>
</evidence>
<evidence type="ECO:0000256" key="3">
    <source>
        <dbReference type="ARBA" id="ARBA00010835"/>
    </source>
</evidence>
<dbReference type="EMBL" id="JACRTD010000002">
    <property type="protein sequence ID" value="MBC8584421.1"/>
    <property type="molecule type" value="Genomic_DNA"/>
</dbReference>
<evidence type="ECO:0000256" key="5">
    <source>
        <dbReference type="ARBA" id="ARBA00022490"/>
    </source>
</evidence>
<dbReference type="PANTHER" id="PTHR43804:SF7">
    <property type="entry name" value="LD18447P"/>
    <property type="match status" value="1"/>
</dbReference>
<evidence type="ECO:0000259" key="10">
    <source>
        <dbReference type="PROSITE" id="PS00745"/>
    </source>
</evidence>
<dbReference type="InterPro" id="IPR004373">
    <property type="entry name" value="RF-1"/>
</dbReference>
<dbReference type="InterPro" id="IPR000352">
    <property type="entry name" value="Pep_chain_release_fac_I"/>
</dbReference>
<dbReference type="InterPro" id="IPR050057">
    <property type="entry name" value="Prokaryotic/Mito_RF"/>
</dbReference>
<reference evidence="11" key="1">
    <citation type="submission" date="2020-08" db="EMBL/GenBank/DDBJ databases">
        <title>Genome public.</title>
        <authorList>
            <person name="Liu C."/>
            <person name="Sun Q."/>
        </authorList>
    </citation>
    <scope>NUCLEOTIDE SEQUENCE</scope>
    <source>
        <strain evidence="11">NSJ-64</strain>
    </source>
</reference>
<feature type="modified residue" description="N5-methylglutamine" evidence="8">
    <location>
        <position position="234"/>
    </location>
</feature>
<name>A0A926EMJ0_9FIRM</name>
<dbReference type="FunFam" id="3.30.70.1660:FF:000002">
    <property type="entry name" value="Peptide chain release factor 1"/>
    <property type="match status" value="1"/>
</dbReference>
<dbReference type="Pfam" id="PF00472">
    <property type="entry name" value="RF-1"/>
    <property type="match status" value="1"/>
</dbReference>
<keyword evidence="9" id="KW-0175">Coiled coil</keyword>
<dbReference type="NCBIfam" id="TIGR00019">
    <property type="entry name" value="prfA"/>
    <property type="match status" value="1"/>
</dbReference>
<dbReference type="InterPro" id="IPR005139">
    <property type="entry name" value="PCRF"/>
</dbReference>
<dbReference type="PANTHER" id="PTHR43804">
    <property type="entry name" value="LD18447P"/>
    <property type="match status" value="1"/>
</dbReference>
<dbReference type="FunFam" id="3.30.70.1660:FF:000004">
    <property type="entry name" value="Peptide chain release factor 1"/>
    <property type="match status" value="1"/>
</dbReference>
<comment type="caution">
    <text evidence="11">The sequence shown here is derived from an EMBL/GenBank/DDBJ whole genome shotgun (WGS) entry which is preliminary data.</text>
</comment>
<dbReference type="Gene3D" id="3.30.70.1660">
    <property type="match status" value="1"/>
</dbReference>
<dbReference type="Gene3D" id="6.10.140.1950">
    <property type="match status" value="1"/>
</dbReference>
<dbReference type="HAMAP" id="MF_00093">
    <property type="entry name" value="Rel_fac_1"/>
    <property type="match status" value="1"/>
</dbReference>
<sequence length="360" mass="40928">MLDRLETVENRLEEINNKLMEPNVANDQEKYASLMKEFKRLTPIVEKYRDYKRAKNAYEEAKEMLEEGGLEKDLRELAQEQYDENKDAMDTYAQELKILLLPQDPNDDKNVIVEIRGGAGGDEAALFAGSLYRMYCMYAESVGWKGEILSANETELGGFKEISFSIEGEGAYSKLKFESGVHRVQRVPETEASGRIHTSTVTVAVLPEVEEVEVQINPADLQIDTYRASGAGGQHVNKTESAIRITHLPTGTVVECQDERSQYKNKDKAMKILRSKIYEQKQREQSDKIASERKLQVGTGDRSERIRTYNFPQGRVTDHRIGLTLYKLDQILNGDLNELFDALITFDQAEKLQAQSDQQA</sequence>
<comment type="PTM">
    <text evidence="8">Methylated by PrmC. Methylation increases the termination efficiency of RF1.</text>
</comment>
<evidence type="ECO:0000313" key="11">
    <source>
        <dbReference type="EMBL" id="MBC8584421.1"/>
    </source>
</evidence>
<keyword evidence="6 8" id="KW-0648">Protein biosynthesis</keyword>
<comment type="subcellular location">
    <subcellularLocation>
        <location evidence="2 8">Cytoplasm</location>
    </subcellularLocation>
</comment>
<feature type="domain" description="Prokaryotic-type class I peptide chain release factors" evidence="10">
    <location>
        <begin position="227"/>
        <end position="243"/>
    </location>
</feature>
<proteinExistence type="inferred from homology"/>
<dbReference type="NCBIfam" id="NF001859">
    <property type="entry name" value="PRK00591.1"/>
    <property type="match status" value="1"/>
</dbReference>
<evidence type="ECO:0000313" key="12">
    <source>
        <dbReference type="Proteomes" id="UP000623678"/>
    </source>
</evidence>
<dbReference type="Proteomes" id="UP000623678">
    <property type="component" value="Unassembled WGS sequence"/>
</dbReference>
<dbReference type="RefSeq" id="WP_262394255.1">
    <property type="nucleotide sequence ID" value="NZ_JACRTD010000002.1"/>
</dbReference>
<keyword evidence="5 8" id="KW-0963">Cytoplasm</keyword>
<dbReference type="SUPFAM" id="SSF75620">
    <property type="entry name" value="Release factor"/>
    <property type="match status" value="1"/>
</dbReference>
<dbReference type="GO" id="GO:0016149">
    <property type="term" value="F:translation release factor activity, codon specific"/>
    <property type="evidence" value="ECO:0007669"/>
    <property type="project" value="UniProtKB-UniRule"/>
</dbReference>
<evidence type="ECO:0000256" key="2">
    <source>
        <dbReference type="ARBA" id="ARBA00004496"/>
    </source>
</evidence>
<dbReference type="Pfam" id="PF03462">
    <property type="entry name" value="PCRF"/>
    <property type="match status" value="1"/>
</dbReference>
<evidence type="ECO:0000256" key="8">
    <source>
        <dbReference type="HAMAP-Rule" id="MF_00093"/>
    </source>
</evidence>